<gene>
    <name evidence="1" type="ORF">AK812_SmicGene37815</name>
</gene>
<dbReference type="Proteomes" id="UP000186817">
    <property type="component" value="Unassembled WGS sequence"/>
</dbReference>
<name>A0A1Q9CFD3_SYMMI</name>
<evidence type="ECO:0000313" key="2">
    <source>
        <dbReference type="Proteomes" id="UP000186817"/>
    </source>
</evidence>
<accession>A0A1Q9CFD3</accession>
<sequence>MKLSRYGERASGTQDDAALIEMCCHMLSFTPLCSLWFWLLEADQRLEPTACGEQRYLSAVLFGRVAEAQCMREVSCITTVQTCPMKFLEASASRMPKQKLQAFISALDGQVDCLSWQGVALDPLLDSEAFPEAAKVHQLQKALSTGGQILPRAARVASSARTFASARQQEKRAFCRNGT</sequence>
<keyword evidence="2" id="KW-1185">Reference proteome</keyword>
<protein>
    <submittedName>
        <fullName evidence="1">Uncharacterized protein</fullName>
    </submittedName>
</protein>
<organism evidence="1 2">
    <name type="scientific">Symbiodinium microadriaticum</name>
    <name type="common">Dinoflagellate</name>
    <name type="synonym">Zooxanthella microadriatica</name>
    <dbReference type="NCBI Taxonomy" id="2951"/>
    <lineage>
        <taxon>Eukaryota</taxon>
        <taxon>Sar</taxon>
        <taxon>Alveolata</taxon>
        <taxon>Dinophyceae</taxon>
        <taxon>Suessiales</taxon>
        <taxon>Symbiodiniaceae</taxon>
        <taxon>Symbiodinium</taxon>
    </lineage>
</organism>
<evidence type="ECO:0000313" key="1">
    <source>
        <dbReference type="EMBL" id="OLP81622.1"/>
    </source>
</evidence>
<dbReference type="EMBL" id="LSRX01001263">
    <property type="protein sequence ID" value="OLP81622.1"/>
    <property type="molecule type" value="Genomic_DNA"/>
</dbReference>
<comment type="caution">
    <text evidence="1">The sequence shown here is derived from an EMBL/GenBank/DDBJ whole genome shotgun (WGS) entry which is preliminary data.</text>
</comment>
<dbReference type="AlphaFoldDB" id="A0A1Q9CFD3"/>
<proteinExistence type="predicted"/>
<reference evidence="1 2" key="1">
    <citation type="submission" date="2016-02" db="EMBL/GenBank/DDBJ databases">
        <title>Genome analysis of coral dinoflagellate symbionts highlights evolutionary adaptations to a symbiotic lifestyle.</title>
        <authorList>
            <person name="Aranda M."/>
            <person name="Li Y."/>
            <person name="Liew Y.J."/>
            <person name="Baumgarten S."/>
            <person name="Simakov O."/>
            <person name="Wilson M."/>
            <person name="Piel J."/>
            <person name="Ashoor H."/>
            <person name="Bougouffa S."/>
            <person name="Bajic V.B."/>
            <person name="Ryu T."/>
            <person name="Ravasi T."/>
            <person name="Bayer T."/>
            <person name="Micklem G."/>
            <person name="Kim H."/>
            <person name="Bhak J."/>
            <person name="Lajeunesse T.C."/>
            <person name="Voolstra C.R."/>
        </authorList>
    </citation>
    <scope>NUCLEOTIDE SEQUENCE [LARGE SCALE GENOMIC DNA]</scope>
    <source>
        <strain evidence="1 2">CCMP2467</strain>
    </source>
</reference>